<name>A0A6N7Q6F9_9BACT</name>
<dbReference type="Gene3D" id="2.120.10.30">
    <property type="entry name" value="TolB, C-terminal domain"/>
    <property type="match status" value="1"/>
</dbReference>
<proteinExistence type="predicted"/>
<evidence type="ECO:0008006" key="5">
    <source>
        <dbReference type="Google" id="ProtNLM"/>
    </source>
</evidence>
<accession>A0A6N7Q6F9</accession>
<dbReference type="Proteomes" id="UP000440224">
    <property type="component" value="Unassembled WGS sequence"/>
</dbReference>
<feature type="signal peptide" evidence="2">
    <location>
        <begin position="1"/>
        <end position="23"/>
    </location>
</feature>
<feature type="chain" id="PRO_5026969554" description="PQQ-binding-like beta-propeller repeat protein" evidence="2">
    <location>
        <begin position="24"/>
        <end position="511"/>
    </location>
</feature>
<evidence type="ECO:0000256" key="1">
    <source>
        <dbReference type="SAM" id="MobiDB-lite"/>
    </source>
</evidence>
<evidence type="ECO:0000313" key="3">
    <source>
        <dbReference type="EMBL" id="MRG96461.1"/>
    </source>
</evidence>
<evidence type="ECO:0000313" key="4">
    <source>
        <dbReference type="Proteomes" id="UP000440224"/>
    </source>
</evidence>
<dbReference type="PROSITE" id="PS51257">
    <property type="entry name" value="PROKAR_LIPOPROTEIN"/>
    <property type="match status" value="1"/>
</dbReference>
<dbReference type="InterPro" id="IPR011042">
    <property type="entry name" value="6-blade_b-propeller_TolB-like"/>
</dbReference>
<organism evidence="3 4">
    <name type="scientific">Polyangium spumosum</name>
    <dbReference type="NCBI Taxonomy" id="889282"/>
    <lineage>
        <taxon>Bacteria</taxon>
        <taxon>Pseudomonadati</taxon>
        <taxon>Myxococcota</taxon>
        <taxon>Polyangia</taxon>
        <taxon>Polyangiales</taxon>
        <taxon>Polyangiaceae</taxon>
        <taxon>Polyangium</taxon>
    </lineage>
</organism>
<dbReference type="EMBL" id="WJIE01000011">
    <property type="protein sequence ID" value="MRG96461.1"/>
    <property type="molecule type" value="Genomic_DNA"/>
</dbReference>
<dbReference type="PANTHER" id="PTHR35580">
    <property type="entry name" value="CELL SURFACE GLYCOPROTEIN (S-LAYER PROTEIN)-LIKE PROTEIN"/>
    <property type="match status" value="1"/>
</dbReference>
<dbReference type="InterPro" id="IPR011047">
    <property type="entry name" value="Quinoprotein_ADH-like_sf"/>
</dbReference>
<dbReference type="AlphaFoldDB" id="A0A6N7Q6F9"/>
<gene>
    <name evidence="3" type="ORF">GF068_31730</name>
</gene>
<reference evidence="3 4" key="1">
    <citation type="submission" date="2019-10" db="EMBL/GenBank/DDBJ databases">
        <title>A soil myxobacterium in the family Polyangiaceae.</title>
        <authorList>
            <person name="Li Y."/>
            <person name="Wang J."/>
        </authorList>
    </citation>
    <scope>NUCLEOTIDE SEQUENCE [LARGE SCALE GENOMIC DNA]</scope>
    <source>
        <strain evidence="3 4">DSM 14734</strain>
    </source>
</reference>
<sequence length="511" mass="52059">MKRFLVPVASVLLLVSACLTPDAVPSPERPDAGMGGGSTQSSSSSAGGGGAGGSGGSGGAATGDVLWGKGFGKDLVYNHRGAAVAVDPTDDAIYLAGTHESSFSLGMDDLTHAGFTDIFLGKFTPVGELQWAFRAGDILAQHVQAAAVSADRHVFLAGGFEGELVLPNGVTLPSTSGYADVFVAKFDHEGATSWAKGFGDGSTQAKVATGLAVDTKGHVVLAGYFSGTLQFAEGQFINTMDGGRDLFLAKLDVDGNVLWAKRLGDGDAGDGSPPLPRVVVDHEDNIVVTTSFAGTMNLGGPLAPVGSVGGSAILLARFAPDGAPQWQEVFGAADAEQHARALAVDSKNNILLTGDMAGTVSFGGEPLSTSANTDADLFVAKFVPDGAHVWSFRAGSVGSQEGKAIAVDAADNVIVTGSFANVLQVPGSEALLNSKLGASESDLFALKLDAGGTYRWAKAFGDSAEQKSEAVAVDREGNTIFAGSFQGKIDIGAQVLESTGNDDVFLIKLSP</sequence>
<feature type="compositionally biased region" description="Gly residues" evidence="1">
    <location>
        <begin position="46"/>
        <end position="56"/>
    </location>
</feature>
<keyword evidence="4" id="KW-1185">Reference proteome</keyword>
<comment type="caution">
    <text evidence="3">The sequence shown here is derived from an EMBL/GenBank/DDBJ whole genome shotgun (WGS) entry which is preliminary data.</text>
</comment>
<dbReference type="RefSeq" id="WP_153823258.1">
    <property type="nucleotide sequence ID" value="NZ_WJIE01000011.1"/>
</dbReference>
<feature type="region of interest" description="Disordered" evidence="1">
    <location>
        <begin position="25"/>
        <end position="56"/>
    </location>
</feature>
<dbReference type="OrthoDB" id="9811934at2"/>
<dbReference type="InterPro" id="IPR052918">
    <property type="entry name" value="Motility_Chemotaxis_Reg"/>
</dbReference>
<evidence type="ECO:0000256" key="2">
    <source>
        <dbReference type="SAM" id="SignalP"/>
    </source>
</evidence>
<dbReference type="PANTHER" id="PTHR35580:SF1">
    <property type="entry name" value="PHYTASE-LIKE DOMAIN-CONTAINING PROTEIN"/>
    <property type="match status" value="1"/>
</dbReference>
<protein>
    <recommendedName>
        <fullName evidence="5">PQQ-binding-like beta-propeller repeat protein</fullName>
    </recommendedName>
</protein>
<dbReference type="SUPFAM" id="SSF50998">
    <property type="entry name" value="Quinoprotein alcohol dehydrogenase-like"/>
    <property type="match status" value="1"/>
</dbReference>
<keyword evidence="2" id="KW-0732">Signal</keyword>